<dbReference type="EMBL" id="CP025682">
    <property type="protein sequence ID" value="AUN95425.1"/>
    <property type="molecule type" value="Genomic_DNA"/>
</dbReference>
<dbReference type="Proteomes" id="UP000242205">
    <property type="component" value="Chromosome"/>
</dbReference>
<evidence type="ECO:0000313" key="2">
    <source>
        <dbReference type="Proteomes" id="UP000242205"/>
    </source>
</evidence>
<gene>
    <name evidence="1" type="ORF">C0099_11090</name>
</gene>
<protein>
    <recommendedName>
        <fullName evidence="3">PI3K/PI4K catalytic domain-containing protein</fullName>
    </recommendedName>
</protein>
<evidence type="ECO:0000313" key="1">
    <source>
        <dbReference type="EMBL" id="AUN95425.1"/>
    </source>
</evidence>
<dbReference type="KEGG" id="atw:C0099_11090"/>
<dbReference type="AlphaFoldDB" id="A0A2I6S841"/>
<accession>A0A2I6S841</accession>
<name>A0A2I6S841_9RHOO</name>
<organism evidence="1 2">
    <name type="scientific">Pseudazoarcus pumilus</name>
    <dbReference type="NCBI Taxonomy" id="2067960"/>
    <lineage>
        <taxon>Bacteria</taxon>
        <taxon>Pseudomonadati</taxon>
        <taxon>Pseudomonadota</taxon>
        <taxon>Betaproteobacteria</taxon>
        <taxon>Rhodocyclales</taxon>
        <taxon>Zoogloeaceae</taxon>
        <taxon>Pseudazoarcus</taxon>
    </lineage>
</organism>
<sequence>MHIAAFTHPKHGQCEAFVKLYPAEHGVNRGLVNEITAYLCAHALNLPQPKSAFLANIPLTHLRRMPPWLRQAALHHPEMPAFCTLRLDGSSAAVLVPQEELSTVREDVAAWDDLPHAIALDENIANSDRHLNNLIRLGRKKYALIDGGRLAHTLERPHWNNRTLDPAHLYRNRLSEHVWQHNPTEHDLSLMRCRALEHPSALSSVLPELDYWWQHLLPEADHRTFRDFLQRRAYDLTALLAKRYHRLT</sequence>
<keyword evidence="2" id="KW-1185">Reference proteome</keyword>
<evidence type="ECO:0008006" key="3">
    <source>
        <dbReference type="Google" id="ProtNLM"/>
    </source>
</evidence>
<proteinExistence type="predicted"/>
<reference evidence="1 2" key="1">
    <citation type="submission" date="2018-01" db="EMBL/GenBank/DDBJ databases">
        <authorList>
            <person name="Fu G.-Y."/>
        </authorList>
    </citation>
    <scope>NUCLEOTIDE SEQUENCE [LARGE SCALE GENOMIC DNA]</scope>
    <source>
        <strain evidence="1 2">SY39</strain>
    </source>
</reference>